<evidence type="ECO:0000256" key="5">
    <source>
        <dbReference type="ARBA" id="ARBA00022844"/>
    </source>
</evidence>
<evidence type="ECO:0000313" key="8">
    <source>
        <dbReference type="EMBL" id="ANK58165.1"/>
    </source>
</evidence>
<evidence type="ECO:0000256" key="2">
    <source>
        <dbReference type="ARBA" id="ARBA00006131"/>
    </source>
</evidence>
<evidence type="ECO:0000256" key="3">
    <source>
        <dbReference type="ARBA" id="ARBA00022431"/>
    </source>
</evidence>
<sequence>MGWYYWNRYWRNRRQRSRRRGRFFRPWRTHRRWRPRGRRFRVRRRRRRWRGRRRRGRRVGQHLIGQWNPTHRTRCHIYGLAPLAFGLTYDFGQKFTKLKIFKSPPPSRLDYGIQGGCFDFRTLTLEQLYQDHLLGRNIWSKGNEGYDLARYKGTKFYLPPHETIPYIFSWERNWTRTENEQIPYTHPYWLLLHRKHTKFIPPRSWGNKRSRRVFVRPPTLQQTMWYYTSSWSGVALVRFGITPINIKNPFIKGPASGSGNRAIYAPFIGWAQDSQNMPPTKIAWNEQAMAGFNTMVLYRWWWDDGIDNYIMLNTTNADPGADNQQKLVAINMPYWQFFWGSHYPTSKDTIPAVYNTNQSWSVGINPSPYAILWYKDAALKDTHGGLFMDTRYLRPSDLPTPTKVWVMLWPVMGETGTSTGGPQPDNIRPNSGAKKDSGFNELTVTTSIQRIIAAGPYVMTPGDIPGGEKMMNFPYRYQSYWEWGGVSPKPDDVTDPRGEPSMQPTAVQVRNPATVGNYALHPWASTSPYTTTLLQNKNYKHSLLNILQDLINSPKQHANKKPRGDRPKSKESRGKAKAVHPPEMPLLCRPTRRATRKRRRTSTRTRLDDFYGSSSDTGDTETTSCGSSSA</sequence>
<dbReference type="Pfam" id="PF02956">
    <property type="entry name" value="TT_ORF1"/>
    <property type="match status" value="1"/>
</dbReference>
<proteinExistence type="inferred from homology"/>
<dbReference type="EMBL" id="KX262893">
    <property type="protein sequence ID" value="ANK58165.1"/>
    <property type="molecule type" value="Genomic_DNA"/>
</dbReference>
<comment type="subcellular location">
    <subcellularLocation>
        <location evidence="1 6">Virion</location>
    </subcellularLocation>
</comment>
<comment type="similarity">
    <text evidence="2 6">Belongs to the anelloviridae capsid protein family.</text>
</comment>
<evidence type="ECO:0000256" key="6">
    <source>
        <dbReference type="RuleBase" id="RU361230"/>
    </source>
</evidence>
<keyword evidence="9" id="KW-1185">Reference proteome</keyword>
<dbReference type="GO" id="GO:0039615">
    <property type="term" value="C:T=1 icosahedral viral capsid"/>
    <property type="evidence" value="ECO:0007669"/>
    <property type="project" value="UniProtKB-UniRule"/>
</dbReference>
<keyword evidence="4 6" id="KW-0167">Capsid protein</keyword>
<keyword evidence="5 6" id="KW-0946">Virion</keyword>
<feature type="compositionally biased region" description="Basic and acidic residues" evidence="7">
    <location>
        <begin position="562"/>
        <end position="574"/>
    </location>
</feature>
<evidence type="ECO:0000313" key="9">
    <source>
        <dbReference type="Proteomes" id="UP000676615"/>
    </source>
</evidence>
<protein>
    <recommendedName>
        <fullName evidence="6">Capsid protein</fullName>
    </recommendedName>
</protein>
<dbReference type="GeneID" id="80534991"/>
<evidence type="ECO:0000256" key="4">
    <source>
        <dbReference type="ARBA" id="ARBA00022561"/>
    </source>
</evidence>
<dbReference type="RefSeq" id="YP_010797264.1">
    <property type="nucleotide sequence ID" value="NC_076153.1"/>
</dbReference>
<comment type="function">
    <text evidence="6">Self-assembles to form an icosahedral capsid.</text>
</comment>
<dbReference type="InterPro" id="IPR004219">
    <property type="entry name" value="TTvirus_Unk"/>
</dbReference>
<evidence type="ECO:0000256" key="7">
    <source>
        <dbReference type="SAM" id="MobiDB-lite"/>
    </source>
</evidence>
<feature type="compositionally biased region" description="Low complexity" evidence="7">
    <location>
        <begin position="612"/>
        <end position="630"/>
    </location>
</feature>
<dbReference type="KEGG" id="vg:80534991"/>
<feature type="region of interest" description="Disordered" evidence="7">
    <location>
        <begin position="416"/>
        <end position="437"/>
    </location>
</feature>
<organism evidence="8">
    <name type="scientific">Feline anellovirus</name>
    <dbReference type="NCBI Taxonomy" id="1861840"/>
    <lineage>
        <taxon>Viruses</taxon>
        <taxon>Monodnaviria</taxon>
        <taxon>Shotokuvirae</taxon>
        <taxon>Commensaviricota</taxon>
        <taxon>Cardeaviricetes</taxon>
        <taxon>Sanitavirales</taxon>
        <taxon>Anelloviridae</taxon>
        <taxon>Tettorquevirus</taxon>
        <taxon>Tettorquevirus felid6</taxon>
    </lineage>
</organism>
<keyword evidence="3 6" id="KW-1140">T=1 icosahedral capsid protein</keyword>
<feature type="compositionally biased region" description="Basic residues" evidence="7">
    <location>
        <begin position="590"/>
        <end position="603"/>
    </location>
</feature>
<reference evidence="8" key="1">
    <citation type="journal article" date="2016" name="Virol. J.">
        <title>Identification and genomic characterization of a novel species of feline anellovirus.</title>
        <authorList>
            <person name="Zhang W."/>
            <person name="Wang H."/>
            <person name="Wang Y."/>
            <person name="Liu Z."/>
            <person name="Li J."/>
            <person name="Guo L."/>
            <person name="Yang S."/>
            <person name="Shen Q."/>
            <person name="Zhao X."/>
            <person name="Cui L."/>
            <person name="Hua X."/>
        </authorList>
    </citation>
    <scope>NUCLEOTIDE SEQUENCE</scope>
    <source>
        <strain evidence="8">FelineAV621</strain>
    </source>
</reference>
<accession>A0A1S5RAU3</accession>
<dbReference type="Proteomes" id="UP000676615">
    <property type="component" value="Segment"/>
</dbReference>
<feature type="region of interest" description="Disordered" evidence="7">
    <location>
        <begin position="552"/>
        <end position="630"/>
    </location>
</feature>
<evidence type="ECO:0000256" key="1">
    <source>
        <dbReference type="ARBA" id="ARBA00004328"/>
    </source>
</evidence>
<name>A0A1S5RAU3_9VIRU</name>